<protein>
    <submittedName>
        <fullName evidence="2">Uncharacterized protein</fullName>
    </submittedName>
</protein>
<dbReference type="EMBL" id="JABFOF010000007">
    <property type="protein sequence ID" value="KAG2391618.1"/>
    <property type="molecule type" value="Genomic_DNA"/>
</dbReference>
<name>A0A8T0K3S7_PHAAN</name>
<evidence type="ECO:0000313" key="3">
    <source>
        <dbReference type="Proteomes" id="UP000743370"/>
    </source>
</evidence>
<proteinExistence type="predicted"/>
<dbReference type="AlphaFoldDB" id="A0A8T0K3S7"/>
<reference evidence="2 3" key="1">
    <citation type="submission" date="2020-05" db="EMBL/GenBank/DDBJ databases">
        <title>Vigna angularis (adzuki bean) Var. LongXiaoDou No. 4 denovo assembly.</title>
        <authorList>
            <person name="Xiang H."/>
        </authorList>
    </citation>
    <scope>NUCLEOTIDE SEQUENCE [LARGE SCALE GENOMIC DNA]</scope>
    <source>
        <tissue evidence="2">Leaf</tissue>
    </source>
</reference>
<evidence type="ECO:0000313" key="2">
    <source>
        <dbReference type="EMBL" id="KAG2391618.1"/>
    </source>
</evidence>
<gene>
    <name evidence="2" type="ORF">HKW66_Vig0126210</name>
</gene>
<sequence>MGFRVAAQFGDSGIGALCGGISRWKRNLRLRVAARFGDSGTRLNDQYGEHANERDGLLKQKVDLSSEVEELSEAIFNQHTAIFSKLNDNYGVLANERDGLLKQKVDLTCEVEELSEAIFNQHTAIFNKVIA</sequence>
<feature type="coiled-coil region" evidence="1">
    <location>
        <begin position="54"/>
        <end position="117"/>
    </location>
</feature>
<accession>A0A8T0K3S7</accession>
<keyword evidence="1" id="KW-0175">Coiled coil</keyword>
<dbReference type="Proteomes" id="UP000743370">
    <property type="component" value="Unassembled WGS sequence"/>
</dbReference>
<evidence type="ECO:0000256" key="1">
    <source>
        <dbReference type="SAM" id="Coils"/>
    </source>
</evidence>
<organism evidence="2 3">
    <name type="scientific">Phaseolus angularis</name>
    <name type="common">Azuki bean</name>
    <name type="synonym">Vigna angularis</name>
    <dbReference type="NCBI Taxonomy" id="3914"/>
    <lineage>
        <taxon>Eukaryota</taxon>
        <taxon>Viridiplantae</taxon>
        <taxon>Streptophyta</taxon>
        <taxon>Embryophyta</taxon>
        <taxon>Tracheophyta</taxon>
        <taxon>Spermatophyta</taxon>
        <taxon>Magnoliopsida</taxon>
        <taxon>eudicotyledons</taxon>
        <taxon>Gunneridae</taxon>
        <taxon>Pentapetalae</taxon>
        <taxon>rosids</taxon>
        <taxon>fabids</taxon>
        <taxon>Fabales</taxon>
        <taxon>Fabaceae</taxon>
        <taxon>Papilionoideae</taxon>
        <taxon>50 kb inversion clade</taxon>
        <taxon>NPAAA clade</taxon>
        <taxon>indigoferoid/millettioid clade</taxon>
        <taxon>Phaseoleae</taxon>
        <taxon>Vigna</taxon>
    </lineage>
</organism>
<comment type="caution">
    <text evidence="2">The sequence shown here is derived from an EMBL/GenBank/DDBJ whole genome shotgun (WGS) entry which is preliminary data.</text>
</comment>